<feature type="domain" description="ComEC/Rec2-related protein" evidence="8">
    <location>
        <begin position="3"/>
        <end position="256"/>
    </location>
</feature>
<dbReference type="CDD" id="cd07731">
    <property type="entry name" value="ComA-like_MBL-fold"/>
    <property type="match status" value="1"/>
</dbReference>
<evidence type="ECO:0000256" key="4">
    <source>
        <dbReference type="ARBA" id="ARBA00022989"/>
    </source>
</evidence>
<proteinExistence type="predicted"/>
<evidence type="ECO:0000256" key="1">
    <source>
        <dbReference type="ARBA" id="ARBA00004651"/>
    </source>
</evidence>
<feature type="transmembrane region" description="Helical" evidence="6">
    <location>
        <begin position="145"/>
        <end position="163"/>
    </location>
</feature>
<protein>
    <recommendedName>
        <fullName evidence="10">Metallo-beta-lactamase domain-containing protein</fullName>
    </recommendedName>
</protein>
<feature type="non-terminal residue" evidence="9">
    <location>
        <position position="1"/>
    </location>
</feature>
<dbReference type="GO" id="GO:0005886">
    <property type="term" value="C:plasma membrane"/>
    <property type="evidence" value="ECO:0007669"/>
    <property type="project" value="UniProtKB-SubCell"/>
</dbReference>
<dbReference type="NCBIfam" id="TIGR00360">
    <property type="entry name" value="ComEC_N-term"/>
    <property type="match status" value="1"/>
</dbReference>
<accession>A0A0F9ML96</accession>
<dbReference type="PANTHER" id="PTHR30619">
    <property type="entry name" value="DNA INTERNALIZATION/COMPETENCE PROTEIN COMEC/REC2"/>
    <property type="match status" value="1"/>
</dbReference>
<evidence type="ECO:0000259" key="7">
    <source>
        <dbReference type="Pfam" id="PF00753"/>
    </source>
</evidence>
<gene>
    <name evidence="9" type="ORF">LCGC14_1368110</name>
</gene>
<keyword evidence="5 6" id="KW-0472">Membrane</keyword>
<dbReference type="GO" id="GO:0030420">
    <property type="term" value="P:establishment of competence for transformation"/>
    <property type="evidence" value="ECO:0007669"/>
    <property type="project" value="InterPro"/>
</dbReference>
<feature type="transmembrane region" description="Helical" evidence="6">
    <location>
        <begin position="183"/>
        <end position="204"/>
    </location>
</feature>
<dbReference type="InterPro" id="IPR004477">
    <property type="entry name" value="ComEC_N"/>
</dbReference>
<dbReference type="InterPro" id="IPR035681">
    <property type="entry name" value="ComA-like_MBL"/>
</dbReference>
<organism evidence="9">
    <name type="scientific">marine sediment metagenome</name>
    <dbReference type="NCBI Taxonomy" id="412755"/>
    <lineage>
        <taxon>unclassified sequences</taxon>
        <taxon>metagenomes</taxon>
        <taxon>ecological metagenomes</taxon>
    </lineage>
</organism>
<dbReference type="NCBIfam" id="TIGR00361">
    <property type="entry name" value="ComEC_Rec2"/>
    <property type="match status" value="1"/>
</dbReference>
<evidence type="ECO:0000256" key="5">
    <source>
        <dbReference type="ARBA" id="ARBA00023136"/>
    </source>
</evidence>
<feature type="transmembrane region" description="Helical" evidence="6">
    <location>
        <begin position="211"/>
        <end position="234"/>
    </location>
</feature>
<keyword evidence="3 6" id="KW-0812">Transmembrane</keyword>
<feature type="transmembrane region" description="Helical" evidence="6">
    <location>
        <begin position="12"/>
        <end position="38"/>
    </location>
</feature>
<dbReference type="InterPro" id="IPR001279">
    <property type="entry name" value="Metallo-B-lactamas"/>
</dbReference>
<name>A0A0F9ML96_9ZZZZ</name>
<reference evidence="9" key="1">
    <citation type="journal article" date="2015" name="Nature">
        <title>Complex archaea that bridge the gap between prokaryotes and eukaryotes.</title>
        <authorList>
            <person name="Spang A."/>
            <person name="Saw J.H."/>
            <person name="Jorgensen S.L."/>
            <person name="Zaremba-Niedzwiedzka K."/>
            <person name="Martijn J."/>
            <person name="Lind A.E."/>
            <person name="van Eijk R."/>
            <person name="Schleper C."/>
            <person name="Guy L."/>
            <person name="Ettema T.J."/>
        </authorList>
    </citation>
    <scope>NUCLEOTIDE SEQUENCE</scope>
</reference>
<dbReference type="SUPFAM" id="SSF56281">
    <property type="entry name" value="Metallo-hydrolase/oxidoreductase"/>
    <property type="match status" value="1"/>
</dbReference>
<evidence type="ECO:0000313" key="9">
    <source>
        <dbReference type="EMBL" id="KKM77630.1"/>
    </source>
</evidence>
<feature type="transmembrane region" description="Helical" evidence="6">
    <location>
        <begin position="122"/>
        <end position="138"/>
    </location>
</feature>
<dbReference type="AlphaFoldDB" id="A0A0F9ML96"/>
<dbReference type="PANTHER" id="PTHR30619:SF1">
    <property type="entry name" value="RECOMBINATION PROTEIN 2"/>
    <property type="match status" value="1"/>
</dbReference>
<sequence length="572" mass="61580">SRHWEVLKATGTIHLVAISGLHLGLVAFGAGFLARRLLLSLSTYRMSERSVRVIAFLAIIFCCLFYALAAGFTVPTRRALLMVAVGGWILLMAKQVPVWHSLVVALGLVLLLDPFAPLDQGFWLSFGAVSMLICVFAGRVGGTGWLAGLILAQGAVFAGLWPLLEWLGQGQPIAGLLANVLSIPWVSLVVMPVIIIGGLVVALFPELSNPIIWLMDAVLDVLWNFLEWVAGINWPTLEGASVEIVGFGVLVLLIITVPVRNFRVAGLAIVLFWASTASTVSSTVSNTAPNVDNPWVTEPEVRVWDVGQGLSAMVRAGDNVLLYDTGPEVKGVFSAAESVLVPNLKALGVKRIDTLVISHADSDHAGGIGLLMDEFEVGRILTGEPKAIREKLNKRQALKVKPCSGEGKMANTLSLSFWQAPRELAGNDASCVLTARYDSAGIEWIFPGDISASVEPRYLDATAHKRSAGQPQERIVIAPHHGSKTSSSEAWVSALSPDRVVYTAGYRHRYGHPHPNVTARYRRAGVEAFNTACSGALVMTMINGSLKTEEARHQAPFWISGPGLARDLCEIP</sequence>
<evidence type="ECO:0000256" key="2">
    <source>
        <dbReference type="ARBA" id="ARBA00022475"/>
    </source>
</evidence>
<dbReference type="InterPro" id="IPR036866">
    <property type="entry name" value="RibonucZ/Hydroxyglut_hydro"/>
</dbReference>
<feature type="transmembrane region" description="Helical" evidence="6">
    <location>
        <begin position="75"/>
        <end position="91"/>
    </location>
</feature>
<dbReference type="Pfam" id="PF03772">
    <property type="entry name" value="Competence"/>
    <property type="match status" value="1"/>
</dbReference>
<dbReference type="InterPro" id="IPR004797">
    <property type="entry name" value="Competence_ComEC/Rec2"/>
</dbReference>
<feature type="transmembrane region" description="Helical" evidence="6">
    <location>
        <begin position="50"/>
        <end position="69"/>
    </location>
</feature>
<evidence type="ECO:0000259" key="8">
    <source>
        <dbReference type="Pfam" id="PF03772"/>
    </source>
</evidence>
<feature type="domain" description="Metallo-beta-lactamase" evidence="7">
    <location>
        <begin position="305"/>
        <end position="381"/>
    </location>
</feature>
<comment type="caution">
    <text evidence="9">The sequence shown here is derived from an EMBL/GenBank/DDBJ whole genome shotgun (WGS) entry which is preliminary data.</text>
</comment>
<dbReference type="Gene3D" id="3.60.15.10">
    <property type="entry name" value="Ribonuclease Z/Hydroxyacylglutathione hydrolase-like"/>
    <property type="match status" value="1"/>
</dbReference>
<comment type="subcellular location">
    <subcellularLocation>
        <location evidence="1">Cell membrane</location>
        <topology evidence="1">Multi-pass membrane protein</topology>
    </subcellularLocation>
</comment>
<keyword evidence="4 6" id="KW-1133">Transmembrane helix</keyword>
<dbReference type="Pfam" id="PF00753">
    <property type="entry name" value="Lactamase_B"/>
    <property type="match status" value="1"/>
</dbReference>
<evidence type="ECO:0000256" key="3">
    <source>
        <dbReference type="ARBA" id="ARBA00022692"/>
    </source>
</evidence>
<evidence type="ECO:0000256" key="6">
    <source>
        <dbReference type="SAM" id="Phobius"/>
    </source>
</evidence>
<dbReference type="InterPro" id="IPR052159">
    <property type="entry name" value="Competence_DNA_uptake"/>
</dbReference>
<dbReference type="EMBL" id="LAZR01008615">
    <property type="protein sequence ID" value="KKM77630.1"/>
    <property type="molecule type" value="Genomic_DNA"/>
</dbReference>
<evidence type="ECO:0008006" key="10">
    <source>
        <dbReference type="Google" id="ProtNLM"/>
    </source>
</evidence>
<keyword evidence="2" id="KW-1003">Cell membrane</keyword>
<feature type="transmembrane region" description="Helical" evidence="6">
    <location>
        <begin position="240"/>
        <end position="257"/>
    </location>
</feature>